<feature type="transmembrane region" description="Helical" evidence="13">
    <location>
        <begin position="70"/>
        <end position="89"/>
    </location>
</feature>
<dbReference type="InterPro" id="IPR015876">
    <property type="entry name" value="Acyl-CoA_DS"/>
</dbReference>
<keyword evidence="8 15" id="KW-0560">Oxidoreductase</keyword>
<proteinExistence type="inferred from homology"/>
<dbReference type="InterPro" id="IPR001522">
    <property type="entry name" value="FADS-1_CS"/>
</dbReference>
<dbReference type="GO" id="GO:0005506">
    <property type="term" value="F:iron ion binding"/>
    <property type="evidence" value="ECO:0007669"/>
    <property type="project" value="TreeGrafter"/>
</dbReference>
<evidence type="ECO:0000256" key="9">
    <source>
        <dbReference type="ARBA" id="ARBA00023004"/>
    </source>
</evidence>
<reference evidence="15 16" key="1">
    <citation type="journal article" date="2015" name="Sci. Rep.">
        <title>The genome of Leishmania panamensis: insights into genomics of the L. (Viannia) subgenus.</title>
        <authorList>
            <person name="Llanes A."/>
            <person name="Restrepo C.M."/>
            <person name="Vecchio G.D."/>
            <person name="Anguizola F.J."/>
            <person name="Lleonart R."/>
        </authorList>
    </citation>
    <scope>NUCLEOTIDE SEQUENCE [LARGE SCALE GENOMIC DNA]</scope>
    <source>
        <strain evidence="15 16">MHOM/PA/94/PSC-1</strain>
    </source>
</reference>
<dbReference type="CDD" id="cd03505">
    <property type="entry name" value="Delta9-FADS-like"/>
    <property type="match status" value="1"/>
</dbReference>
<dbReference type="VEuPathDB" id="TriTrypDB:LPAL13_140010200"/>
<evidence type="ECO:0000256" key="5">
    <source>
        <dbReference type="ARBA" id="ARBA00022723"/>
    </source>
</evidence>
<dbReference type="InterPro" id="IPR005804">
    <property type="entry name" value="FA_desaturase_dom"/>
</dbReference>
<dbReference type="PRINTS" id="PR00075">
    <property type="entry name" value="FACDDSATRASE"/>
</dbReference>
<dbReference type="Pfam" id="PF00487">
    <property type="entry name" value="FA_desaturase"/>
    <property type="match status" value="1"/>
</dbReference>
<name>A0A088S573_LEIPA</name>
<gene>
    <name evidence="15" type="ORF">LPMP_140500</name>
</gene>
<feature type="transmembrane region" description="Helical" evidence="13">
    <location>
        <begin position="39"/>
        <end position="58"/>
    </location>
</feature>
<dbReference type="OrthoDB" id="10260134at2759"/>
<comment type="similarity">
    <text evidence="2">Belongs to the fatty acid desaturase type 1 family.</text>
</comment>
<evidence type="ECO:0000256" key="6">
    <source>
        <dbReference type="ARBA" id="ARBA00022832"/>
    </source>
</evidence>
<evidence type="ECO:0000256" key="13">
    <source>
        <dbReference type="SAM" id="Phobius"/>
    </source>
</evidence>
<evidence type="ECO:0000256" key="8">
    <source>
        <dbReference type="ARBA" id="ARBA00023002"/>
    </source>
</evidence>
<evidence type="ECO:0000313" key="16">
    <source>
        <dbReference type="Proteomes" id="UP000063063"/>
    </source>
</evidence>
<dbReference type="Gene3D" id="3.10.120.10">
    <property type="entry name" value="Cytochrome b5-like heme/steroid binding domain"/>
    <property type="match status" value="1"/>
</dbReference>
<dbReference type="eggNOG" id="KOG1600">
    <property type="taxonomic scope" value="Eukaryota"/>
</dbReference>
<evidence type="ECO:0000313" key="15">
    <source>
        <dbReference type="EMBL" id="AIN96631.1"/>
    </source>
</evidence>
<keyword evidence="4 13" id="KW-0812">Transmembrane</keyword>
<evidence type="ECO:0000256" key="12">
    <source>
        <dbReference type="ARBA" id="ARBA00023160"/>
    </source>
</evidence>
<dbReference type="AlphaFoldDB" id="A0A088S573"/>
<dbReference type="eggNOG" id="KOG0537">
    <property type="taxonomic scope" value="Eukaryota"/>
</dbReference>
<evidence type="ECO:0000256" key="10">
    <source>
        <dbReference type="ARBA" id="ARBA00023098"/>
    </source>
</evidence>
<keyword evidence="9" id="KW-0408">Iron</keyword>
<dbReference type="InterPro" id="IPR036400">
    <property type="entry name" value="Cyt_B5-like_heme/steroid_sf"/>
</dbReference>
<evidence type="ECO:0000256" key="3">
    <source>
        <dbReference type="ARBA" id="ARBA00022516"/>
    </source>
</evidence>
<evidence type="ECO:0000256" key="11">
    <source>
        <dbReference type="ARBA" id="ARBA00023136"/>
    </source>
</evidence>
<evidence type="ECO:0000256" key="7">
    <source>
        <dbReference type="ARBA" id="ARBA00022989"/>
    </source>
</evidence>
<dbReference type="KEGG" id="lpan:LPMP_140500"/>
<organism evidence="15 16">
    <name type="scientific">Leishmania panamensis</name>
    <dbReference type="NCBI Taxonomy" id="5679"/>
    <lineage>
        <taxon>Eukaryota</taxon>
        <taxon>Discoba</taxon>
        <taxon>Euglenozoa</taxon>
        <taxon>Kinetoplastea</taxon>
        <taxon>Metakinetoplastina</taxon>
        <taxon>Trypanosomatida</taxon>
        <taxon>Trypanosomatidae</taxon>
        <taxon>Leishmaniinae</taxon>
        <taxon>Leishmania</taxon>
        <taxon>Leishmania guyanensis species complex</taxon>
    </lineage>
</organism>
<accession>A0A088S573</accession>
<sequence>MLAAVQSLFTCSVLPADVAKPKEEREVPQWTKGNFQYNWIGIYIIGVPTLFVLLGLYLHIPLSPSLLQWLIFFGVVTGMVGVTSGYHRLFSHGAFTGGQAMQWTCAFVGAGAFQGSIKWWARNHRVHHKYTDTCKDPYNAHRGFFFTHFGWFVMRMDYELLGDADVSDLKDNLVVEFQRKYFAVIATITGILIPLVVAGATTGEWLGAFFWVVWLKIFLVHQFSFLINSLAHTRFFGATRPYSDDLTPHDSTLLAIINLGEGYHNFHHQFPNDYRNGHLWHHIDVTKWYIFLCSFLGFCDNLQRAPRAVIDRAAAMQAVRTHERGLVEAANEVRRLEVPATVEYTWDDVRAEVRQGRKLIVMDGYVLDIEQPIPVDPAWAQTDKINWMNTHPGGRALLLAYVGKDATAAFNGGVYGHTMGARNYLPELRVGCIKEPPVPAASGKKVSGAGRLGVVKYTTA</sequence>
<dbReference type="PIRSF" id="PIRSF000345">
    <property type="entry name" value="OLE1"/>
    <property type="match status" value="1"/>
</dbReference>
<evidence type="ECO:0000259" key="14">
    <source>
        <dbReference type="PROSITE" id="PS50255"/>
    </source>
</evidence>
<keyword evidence="10" id="KW-0443">Lipid metabolism</keyword>
<keyword evidence="12" id="KW-0275">Fatty acid biosynthesis</keyword>
<dbReference type="SUPFAM" id="SSF55856">
    <property type="entry name" value="Cytochrome b5-like heme/steroid binding domain"/>
    <property type="match status" value="1"/>
</dbReference>
<dbReference type="GO" id="GO:0006636">
    <property type="term" value="P:unsaturated fatty acid biosynthetic process"/>
    <property type="evidence" value="ECO:0007669"/>
    <property type="project" value="InterPro"/>
</dbReference>
<evidence type="ECO:0000256" key="2">
    <source>
        <dbReference type="ARBA" id="ARBA00009295"/>
    </source>
</evidence>
<keyword evidence="16" id="KW-1185">Reference proteome</keyword>
<keyword evidence="6" id="KW-0276">Fatty acid metabolism</keyword>
<dbReference type="RefSeq" id="XP_010697284.1">
    <property type="nucleotide sequence ID" value="XM_010698982.1"/>
</dbReference>
<evidence type="ECO:0000256" key="1">
    <source>
        <dbReference type="ARBA" id="ARBA00004141"/>
    </source>
</evidence>
<dbReference type="PROSITE" id="PS00476">
    <property type="entry name" value="FATTY_ACID_DESATUR_1"/>
    <property type="match status" value="1"/>
</dbReference>
<feature type="transmembrane region" description="Helical" evidence="13">
    <location>
        <begin position="101"/>
        <end position="121"/>
    </location>
</feature>
<dbReference type="EMBL" id="CP009383">
    <property type="protein sequence ID" value="AIN96631.1"/>
    <property type="molecule type" value="Genomic_DNA"/>
</dbReference>
<feature type="transmembrane region" description="Helical" evidence="13">
    <location>
        <begin position="181"/>
        <end position="202"/>
    </location>
</feature>
<dbReference type="GO" id="GO:0005789">
    <property type="term" value="C:endoplasmic reticulum membrane"/>
    <property type="evidence" value="ECO:0007669"/>
    <property type="project" value="TreeGrafter"/>
</dbReference>
<dbReference type="Pfam" id="PF00173">
    <property type="entry name" value="Cyt-b5"/>
    <property type="match status" value="1"/>
</dbReference>
<evidence type="ECO:0000256" key="4">
    <source>
        <dbReference type="ARBA" id="ARBA00022692"/>
    </source>
</evidence>
<feature type="transmembrane region" description="Helical" evidence="13">
    <location>
        <begin position="208"/>
        <end position="231"/>
    </location>
</feature>
<dbReference type="Proteomes" id="UP000063063">
    <property type="component" value="Chromosome 14"/>
</dbReference>
<dbReference type="GeneID" id="22573317"/>
<keyword evidence="5" id="KW-0479">Metal-binding</keyword>
<dbReference type="GO" id="GO:0004768">
    <property type="term" value="F:stearoyl-CoA 9-desaturase activity"/>
    <property type="evidence" value="ECO:0007669"/>
    <property type="project" value="UniProtKB-EC"/>
</dbReference>
<comment type="subcellular location">
    <subcellularLocation>
        <location evidence="1">Membrane</location>
        <topology evidence="1">Multi-pass membrane protein</topology>
    </subcellularLocation>
</comment>
<keyword evidence="3" id="KW-0444">Lipid biosynthesis</keyword>
<dbReference type="VEuPathDB" id="TriTrypDB:LPMP_140500"/>
<protein>
    <submittedName>
        <fullName evidence="15">Stearic acid desaturase, putative</fullName>
        <ecNumber evidence="15">1.14.19.1</ecNumber>
    </submittedName>
</protein>
<dbReference type="PROSITE" id="PS50255">
    <property type="entry name" value="CYTOCHROME_B5_2"/>
    <property type="match status" value="1"/>
</dbReference>
<dbReference type="InterPro" id="IPR009160">
    <property type="entry name" value="Acyl-CoA_deSatase_haem/ster-bd"/>
</dbReference>
<dbReference type="SMART" id="SM01117">
    <property type="entry name" value="Cyt-b5"/>
    <property type="match status" value="1"/>
</dbReference>
<keyword evidence="11 13" id="KW-0472">Membrane</keyword>
<dbReference type="PANTHER" id="PTHR11351">
    <property type="entry name" value="ACYL-COA DESATURASE"/>
    <property type="match status" value="1"/>
</dbReference>
<dbReference type="EC" id="1.14.19.1" evidence="15"/>
<dbReference type="InterPro" id="IPR001199">
    <property type="entry name" value="Cyt_B5-like_heme/steroid-bd"/>
</dbReference>
<feature type="domain" description="Cytochrome b5 heme-binding" evidence="14">
    <location>
        <begin position="341"/>
        <end position="434"/>
    </location>
</feature>
<dbReference type="PANTHER" id="PTHR11351:SF31">
    <property type="entry name" value="DESATURASE 1, ISOFORM A-RELATED"/>
    <property type="match status" value="1"/>
</dbReference>
<keyword evidence="7 13" id="KW-1133">Transmembrane helix</keyword>